<dbReference type="InterPro" id="IPR039462">
    <property type="entry name" value="Nup159/Nup146_N"/>
</dbReference>
<dbReference type="EMBL" id="CAXITT010000240">
    <property type="protein sequence ID" value="CAL1536793.1"/>
    <property type="molecule type" value="Genomic_DNA"/>
</dbReference>
<reference evidence="6 7" key="1">
    <citation type="submission" date="2024-04" db="EMBL/GenBank/DDBJ databases">
        <authorList>
            <consortium name="Genoscope - CEA"/>
            <person name="William W."/>
        </authorList>
    </citation>
    <scope>NUCLEOTIDE SEQUENCE [LARGE SCALE GENOMIC DNA]</scope>
</reference>
<feature type="compositionally biased region" description="Polar residues" evidence="4">
    <location>
        <begin position="1013"/>
        <end position="1024"/>
    </location>
</feature>
<feature type="compositionally biased region" description="Low complexity" evidence="4">
    <location>
        <begin position="1248"/>
        <end position="1278"/>
    </location>
</feature>
<keyword evidence="3" id="KW-0539">Nucleus</keyword>
<dbReference type="InterPro" id="IPR015943">
    <property type="entry name" value="WD40/YVTN_repeat-like_dom_sf"/>
</dbReference>
<dbReference type="GO" id="GO:0005643">
    <property type="term" value="C:nuclear pore"/>
    <property type="evidence" value="ECO:0007669"/>
    <property type="project" value="TreeGrafter"/>
</dbReference>
<keyword evidence="7" id="KW-1185">Reference proteome</keyword>
<feature type="compositionally biased region" description="Pro residues" evidence="4">
    <location>
        <begin position="1043"/>
        <end position="1053"/>
    </location>
</feature>
<dbReference type="InterPro" id="IPR026054">
    <property type="entry name" value="Nucleoporin"/>
</dbReference>
<dbReference type="GO" id="GO:0006606">
    <property type="term" value="P:protein import into nucleus"/>
    <property type="evidence" value="ECO:0007669"/>
    <property type="project" value="TreeGrafter"/>
</dbReference>
<feature type="compositionally biased region" description="Polar residues" evidence="4">
    <location>
        <begin position="2029"/>
        <end position="2046"/>
    </location>
</feature>
<feature type="compositionally biased region" description="Polar residues" evidence="4">
    <location>
        <begin position="1346"/>
        <end position="1383"/>
    </location>
</feature>
<evidence type="ECO:0000256" key="1">
    <source>
        <dbReference type="ARBA" id="ARBA00004123"/>
    </source>
</evidence>
<gene>
    <name evidence="6" type="ORF">GSLYS_00010706001</name>
</gene>
<feature type="compositionally biased region" description="Polar residues" evidence="4">
    <location>
        <begin position="1061"/>
        <end position="1080"/>
    </location>
</feature>
<feature type="compositionally biased region" description="Polar residues" evidence="4">
    <location>
        <begin position="996"/>
        <end position="1005"/>
    </location>
</feature>
<feature type="region of interest" description="Disordered" evidence="4">
    <location>
        <begin position="2091"/>
        <end position="2111"/>
    </location>
</feature>
<feature type="compositionally biased region" description="Low complexity" evidence="4">
    <location>
        <begin position="1474"/>
        <end position="1515"/>
    </location>
</feature>
<feature type="compositionally biased region" description="Polar residues" evidence="4">
    <location>
        <begin position="1442"/>
        <end position="1472"/>
    </location>
</feature>
<evidence type="ECO:0000259" key="5">
    <source>
        <dbReference type="Pfam" id="PF16755"/>
    </source>
</evidence>
<sequence length="2111" mass="215540">MANNDPPERDMKEFEFLQLCKFRVAPPGNESFIQRGKLITCSSNYGLLFYITQEGFNVVKTSELMTIDEGLGKQRSKVTIEDVPVIAKVQLGSCQVASMDVNGDGLYLAVAVNDGNKLSVLFYDIRVFADQSFAPTPFTVSPLNISPNGYLLDLSWNPGVFTMLAVCTSDGTVELVDVTDKAKIVASLKADVGASCFCWSPKGKQLLVGKKDGSLSQYDHALVEKKRWHCPNVLNGPHGVLDVVWQSTHVFVAAYLSAGSQPSDQPVVILSSANKDNVIHINFEDVCFGSGEVRRPQYFFHQVLKWEMILVASSNATEATVIGKNLDDKTSWEHWNLEDSARAQLPLTKEQNDTFPLGLTVDYSPYKPIVLSESKQLPACPVMYMLSTDGILVGFHLYYNHRDAAPTTIPAQVLTSTGVRKGAPGFVPASQPKQGLLQTPFSPQSTGGAPLSGGGPSFATPTTQPPPVAASTPKMFGTLPAAATPSLPFSGFGTKLGPAAATQSFTTVTPLFGTPTTTRFTATTKADTATTAFSTFGAKASGSQLSPLALTTATTTAAPSVSSSTQPFNLFNVSQVTPKAGGQGSTTQPTSLFGIPQSKPPSVFATPQGQPTSVFGTPQGQPTSVFGTPQGQQPTVFGTPQGQQTSVFGTPQGQQTSVFGTPQGQQTSVLGTPQAQLHAPSAFTAKTTPQSQANQGLTPPGNGLLTVLTSGSTPITSSYTGPSLTGSAQAIQQPATSNIEATVDSAFTQNIIEEITDFEKELKELRTRSKKVFMKVGTQEEKQLLRRETELMIQFCSEIKDATKDQQREAQEQKSLCFNLFAMAEECKASLQRESDPFYNSLLQKRVLDPSSAQKLMSVQQMAQTLEHSIVEVDRVLDAVWQEHLDKKRKEEKLHTPTGDTIFKTIKNNNIVIGSQREQLRKLENQLKNLKLYTTASNRDIDIVSSSVLNGDAPSPLKVPQNLGVTLASTVTNSMTPEKIARLRDILSQRKVPRVKSSTPANLSMSRIVAQTPGRSPSSTNSPLEQPKLPQRKHPLDSQQTPTGPPPYQPPVPTGLLKLANGQTPKHPASSQQGLSQSRIPQPAPVAQPGKNSTPTAFSGVAYLKPSPQTAAVTKPTAISSPAQVALASPFAVPGIPKQSQLLVGQTPVSSAVPTDRKPPPPPLTKQSQYYEDVTETDETNDEEDDYDEEDNGYEDEDDDEDESAFPGINEDGVLLPLPVRNDALPRSGKTLSQAQPQSPTLVPSGNSAFGTRGSGSGTFTFGTGITTTTQASSGTSGIFKVPQTSVPSTGAQAFTPVKSKTGQQVSSKDLFGAKTTAPAATTGGLSFGGPALFGNKPVPTAPSAGLSTVFGSNATPSRNVGFSDLSTKAASQGGLSASSEDSANLDKDLTSSQTSTGNVTTTTPHKSPGNDTHKSPAQAAADAFSFTGASAGTSIFGGNKASPNTSVFGGTPSTTTSSIFGGSPSTTTSSVFGGIPTTTSTGGSRFNFATTPGTATSSTPASSTPASSTTPTSSIFGLKGSADGGGRFSFGTKTSPSAPDSQSTSASTVATVKRSSADHPGNEADSTSGTVAPVSTSENISVTSTAATTPLRSTAATPPPSISTPAGPSFGAPTTTTSLFGVPSTPSSTPFGSTASVFGNNGAASSPFGAASTSTPSLFGGAATSSSSVFGSNATTSTSSTAFGGNTATSGQSLFGGAAATSAPSVFGGSATTSTPSLFGGANNTPSSSVFGGSAATPSSSVFGGSATTPSSSVFGGSAATPSSSVFGGNAASSTPSVFGAGSTSTVFGQSASKPLFGSTQASDSAPGFGTSNNSGSAFGGQSFVFGQQSGSAASSTSLFGQQSSTSGSTSLFGQAPAFGQQTSSSSSGPSFGFGGLGGKPSEEKAKQNVFGTPQVFGSPSTQSSNLFGSGGSNTFGSLGSTFSGTGNSGSGFSAGTGVSATGFGVSTQQSSGALGGSSVFGTAPSFGSSSGFGAKPAFSSLPAFGAAPAFGSAPAFSNLGGTSSTFGSTSSGGGFSSFASTQSPTFGQLAQTTPASPGFGSSTAVGGGFGSSQPNPSSPFGGGFGSGQSSFGGGTSLFGQAASSPGFGQAASNTGFGGAQPTSGWSFII</sequence>
<dbReference type="GO" id="GO:0017056">
    <property type="term" value="F:structural constituent of nuclear pore"/>
    <property type="evidence" value="ECO:0007669"/>
    <property type="project" value="TreeGrafter"/>
</dbReference>
<feature type="compositionally biased region" description="Polar residues" evidence="4">
    <location>
        <begin position="1143"/>
        <end position="1153"/>
    </location>
</feature>
<feature type="compositionally biased region" description="Polar residues" evidence="4">
    <location>
        <begin position="1565"/>
        <end position="1593"/>
    </location>
</feature>
<feature type="compositionally biased region" description="Low complexity" evidence="4">
    <location>
        <begin position="1852"/>
        <end position="1872"/>
    </location>
</feature>
<feature type="region of interest" description="Disordered" evidence="4">
    <location>
        <begin position="1852"/>
        <end position="1886"/>
    </location>
</feature>
<feature type="compositionally biased region" description="Polar residues" evidence="4">
    <location>
        <begin position="1283"/>
        <end position="1308"/>
    </location>
</feature>
<dbReference type="Proteomes" id="UP001497497">
    <property type="component" value="Unassembled WGS sequence"/>
</dbReference>
<proteinExistence type="predicted"/>
<dbReference type="InterPro" id="IPR001680">
    <property type="entry name" value="WD40_rpt"/>
</dbReference>
<keyword evidence="2" id="KW-0813">Transport</keyword>
<feature type="compositionally biased region" description="Acidic residues" evidence="4">
    <location>
        <begin position="1173"/>
        <end position="1204"/>
    </location>
</feature>
<comment type="caution">
    <text evidence="6">The sequence shown here is derived from an EMBL/GenBank/DDBJ whole genome shotgun (WGS) entry which is preliminary data.</text>
</comment>
<feature type="compositionally biased region" description="Polar residues" evidence="4">
    <location>
        <begin position="431"/>
        <end position="447"/>
    </location>
</feature>
<comment type="subcellular location">
    <subcellularLocation>
        <location evidence="1">Nucleus</location>
    </subcellularLocation>
</comment>
<protein>
    <recommendedName>
        <fullName evidence="5">Nucleoporin Nup159/Nup146 N-terminal domain-containing protein</fullName>
    </recommendedName>
</protein>
<dbReference type="PANTHER" id="PTHR23193">
    <property type="entry name" value="NUCLEAR PORE COMPLEX PROTEIN NUP"/>
    <property type="match status" value="1"/>
</dbReference>
<evidence type="ECO:0000256" key="2">
    <source>
        <dbReference type="ARBA" id="ARBA00022448"/>
    </source>
</evidence>
<feature type="region of interest" description="Disordered" evidence="4">
    <location>
        <begin position="1436"/>
        <end position="1610"/>
    </location>
</feature>
<dbReference type="Gene3D" id="2.130.10.10">
    <property type="entry name" value="YVTN repeat-like/Quinoprotein amine dehydrogenase"/>
    <property type="match status" value="1"/>
</dbReference>
<feature type="region of interest" description="Disordered" evidence="4">
    <location>
        <begin position="991"/>
        <end position="1101"/>
    </location>
</feature>
<feature type="compositionally biased region" description="Low complexity" evidence="4">
    <location>
        <begin position="1542"/>
        <end position="1555"/>
    </location>
</feature>
<dbReference type="SUPFAM" id="SSF117289">
    <property type="entry name" value="Nucleoporin domain"/>
    <property type="match status" value="1"/>
</dbReference>
<feature type="compositionally biased region" description="Polar residues" evidence="4">
    <location>
        <begin position="1532"/>
        <end position="1541"/>
    </location>
</feature>
<name>A0AAV2HRP4_LYMST</name>
<dbReference type="GO" id="GO:0006405">
    <property type="term" value="P:RNA export from nucleus"/>
    <property type="evidence" value="ECO:0007669"/>
    <property type="project" value="TreeGrafter"/>
</dbReference>
<dbReference type="Pfam" id="PF16755">
    <property type="entry name" value="Beta-prop_NUP159_NUP214"/>
    <property type="match status" value="1"/>
</dbReference>
<feature type="region of interest" description="Disordered" evidence="4">
    <location>
        <begin position="1143"/>
        <end position="1422"/>
    </location>
</feature>
<feature type="region of interest" description="Disordered" evidence="4">
    <location>
        <begin position="2029"/>
        <end position="2068"/>
    </location>
</feature>
<dbReference type="PANTHER" id="PTHR23193:SF46">
    <property type="entry name" value="NUCLEAR PORE COMPLEX PROTEIN NUP214"/>
    <property type="match status" value="1"/>
</dbReference>
<accession>A0AAV2HRP4</accession>
<evidence type="ECO:0000313" key="6">
    <source>
        <dbReference type="EMBL" id="CAL1536793.1"/>
    </source>
</evidence>
<evidence type="ECO:0000256" key="4">
    <source>
        <dbReference type="SAM" id="MobiDB-lite"/>
    </source>
</evidence>
<feature type="domain" description="Nucleoporin Nup159/Nup146 N-terminal" evidence="5">
    <location>
        <begin position="143"/>
        <end position="392"/>
    </location>
</feature>
<feature type="compositionally biased region" description="Polar residues" evidence="4">
    <location>
        <begin position="1230"/>
        <end position="1247"/>
    </location>
</feature>
<dbReference type="GO" id="GO:0008139">
    <property type="term" value="F:nuclear localization sequence binding"/>
    <property type="evidence" value="ECO:0007669"/>
    <property type="project" value="TreeGrafter"/>
</dbReference>
<organism evidence="6 7">
    <name type="scientific">Lymnaea stagnalis</name>
    <name type="common">Great pond snail</name>
    <name type="synonym">Helix stagnalis</name>
    <dbReference type="NCBI Taxonomy" id="6523"/>
    <lineage>
        <taxon>Eukaryota</taxon>
        <taxon>Metazoa</taxon>
        <taxon>Spiralia</taxon>
        <taxon>Lophotrochozoa</taxon>
        <taxon>Mollusca</taxon>
        <taxon>Gastropoda</taxon>
        <taxon>Heterobranchia</taxon>
        <taxon>Euthyneura</taxon>
        <taxon>Panpulmonata</taxon>
        <taxon>Hygrophila</taxon>
        <taxon>Lymnaeoidea</taxon>
        <taxon>Lymnaeidae</taxon>
        <taxon>Lymnaea</taxon>
    </lineage>
</organism>
<evidence type="ECO:0000256" key="3">
    <source>
        <dbReference type="ARBA" id="ARBA00023242"/>
    </source>
</evidence>
<feature type="compositionally biased region" description="Low complexity" evidence="4">
    <location>
        <begin position="1391"/>
        <end position="1404"/>
    </location>
</feature>
<feature type="compositionally biased region" description="Polar residues" evidence="4">
    <location>
        <begin position="2092"/>
        <end position="2111"/>
    </location>
</feature>
<feature type="region of interest" description="Disordered" evidence="4">
    <location>
        <begin position="429"/>
        <end position="468"/>
    </location>
</feature>
<dbReference type="SMART" id="SM00320">
    <property type="entry name" value="WD40"/>
    <property type="match status" value="3"/>
</dbReference>
<feature type="compositionally biased region" description="Low complexity" evidence="4">
    <location>
        <begin position="1313"/>
        <end position="1325"/>
    </location>
</feature>
<evidence type="ECO:0000313" key="7">
    <source>
        <dbReference type="Proteomes" id="UP001497497"/>
    </source>
</evidence>